<protein>
    <recommendedName>
        <fullName evidence="3">YHYH domain-containing protein</fullName>
    </recommendedName>
</protein>
<dbReference type="AlphaFoldDB" id="A0A1B2EQJ0"/>
<keyword evidence="2" id="KW-0614">Plasmid</keyword>
<dbReference type="EMBL" id="CP016617">
    <property type="protein sequence ID" value="ANY82246.1"/>
    <property type="molecule type" value="Genomic_DNA"/>
</dbReference>
<gene>
    <name evidence="2" type="ORF">BB934_28340</name>
</gene>
<reference evidence="2" key="1">
    <citation type="submission" date="2016-07" db="EMBL/GenBank/DDBJ databases">
        <title>Microvirga ossetica sp. nov. a new species of rhizobia isolated from root nodules of the legume species Vicia alpestris Steven originated from North Ossetia region in the Caucasus.</title>
        <authorList>
            <person name="Safronova V.I."/>
            <person name="Kuznetsova I.G."/>
            <person name="Sazanova A.L."/>
            <person name="Belimov A."/>
            <person name="Andronov E."/>
            <person name="Osledkin Y.S."/>
            <person name="Onishchuk O.P."/>
            <person name="Kurchak O.N."/>
            <person name="Shaposhnikov A.I."/>
            <person name="Willems A."/>
            <person name="Tikhonovich I.A."/>
        </authorList>
    </citation>
    <scope>NUCLEOTIDE SEQUENCE [LARGE SCALE GENOMIC DNA]</scope>
    <source>
        <strain evidence="2">V5/3M</strain>
        <plasmid evidence="2">unnamed1</plasmid>
    </source>
</reference>
<feature type="chain" id="PRO_5008536110" description="YHYH domain-containing protein" evidence="1">
    <location>
        <begin position="18"/>
        <end position="87"/>
    </location>
</feature>
<evidence type="ECO:0008006" key="3">
    <source>
        <dbReference type="Google" id="ProtNLM"/>
    </source>
</evidence>
<dbReference type="KEGG" id="moc:BB934_28340"/>
<evidence type="ECO:0000256" key="1">
    <source>
        <dbReference type="SAM" id="SignalP"/>
    </source>
</evidence>
<feature type="signal peptide" evidence="1">
    <location>
        <begin position="1"/>
        <end position="17"/>
    </location>
</feature>
<keyword evidence="1" id="KW-0732">Signal</keyword>
<organism evidence="2">
    <name type="scientific">Microvirga ossetica</name>
    <dbReference type="NCBI Taxonomy" id="1882682"/>
    <lineage>
        <taxon>Bacteria</taxon>
        <taxon>Pseudomonadati</taxon>
        <taxon>Pseudomonadota</taxon>
        <taxon>Alphaproteobacteria</taxon>
        <taxon>Hyphomicrobiales</taxon>
        <taxon>Methylobacteriaceae</taxon>
        <taxon>Microvirga</taxon>
    </lineage>
</organism>
<proteinExistence type="predicted"/>
<name>A0A1B2EQJ0_9HYPH</name>
<accession>A0A1B2EQJ0</accession>
<geneLocation type="plasmid" evidence="2">
    <name>unnamed1</name>
</geneLocation>
<sequence length="87" mass="8792">MFSMWPGLLSLAPGAVAADQDIAACDQQERQPGSGNRARNPFIATASTTAASAAAYGASTASTAAAMACLMMGQSGHGCRCRHKQCG</sequence>
<evidence type="ECO:0000313" key="2">
    <source>
        <dbReference type="EMBL" id="ANY82246.1"/>
    </source>
</evidence>